<evidence type="ECO:0000256" key="6">
    <source>
        <dbReference type="ARBA" id="ARBA00023136"/>
    </source>
</evidence>
<comment type="similarity">
    <text evidence="2">Belongs to the MlaE permease family.</text>
</comment>
<evidence type="ECO:0000256" key="5">
    <source>
        <dbReference type="ARBA" id="ARBA00022989"/>
    </source>
</evidence>
<dbReference type="GO" id="GO:0005548">
    <property type="term" value="F:phospholipid transporter activity"/>
    <property type="evidence" value="ECO:0007669"/>
    <property type="project" value="TreeGrafter"/>
</dbReference>
<keyword evidence="9" id="KW-1185">Reference proteome</keyword>
<gene>
    <name evidence="8" type="ORF">WJX73_002936</name>
</gene>
<organism evidence="8 9">
    <name type="scientific">Symbiochloris irregularis</name>
    <dbReference type="NCBI Taxonomy" id="706552"/>
    <lineage>
        <taxon>Eukaryota</taxon>
        <taxon>Viridiplantae</taxon>
        <taxon>Chlorophyta</taxon>
        <taxon>core chlorophytes</taxon>
        <taxon>Trebouxiophyceae</taxon>
        <taxon>Trebouxiales</taxon>
        <taxon>Trebouxiaceae</taxon>
        <taxon>Symbiochloris</taxon>
    </lineage>
</organism>
<keyword evidence="3" id="KW-0813">Transport</keyword>
<dbReference type="Gene3D" id="3.40.50.720">
    <property type="entry name" value="NAD(P)-binding Rossmann-like Domain"/>
    <property type="match status" value="1"/>
</dbReference>
<dbReference type="InterPro" id="IPR036291">
    <property type="entry name" value="NAD(P)-bd_dom_sf"/>
</dbReference>
<dbReference type="NCBIfam" id="TIGR00056">
    <property type="entry name" value="MlaE family lipid ABC transporter permease subunit"/>
    <property type="match status" value="1"/>
</dbReference>
<feature type="transmembrane region" description="Helical" evidence="7">
    <location>
        <begin position="529"/>
        <end position="549"/>
    </location>
</feature>
<feature type="transmembrane region" description="Helical" evidence="7">
    <location>
        <begin position="308"/>
        <end position="327"/>
    </location>
</feature>
<evidence type="ECO:0000256" key="1">
    <source>
        <dbReference type="ARBA" id="ARBA00004141"/>
    </source>
</evidence>
<name>A0AAW1P7E1_9CHLO</name>
<dbReference type="Pfam" id="PF02405">
    <property type="entry name" value="MlaE"/>
    <property type="match status" value="1"/>
</dbReference>
<proteinExistence type="inferred from homology"/>
<reference evidence="8 9" key="1">
    <citation type="journal article" date="2024" name="Nat. Commun.">
        <title>Phylogenomics reveals the evolutionary origins of lichenization in chlorophyte algae.</title>
        <authorList>
            <person name="Puginier C."/>
            <person name="Libourel C."/>
            <person name="Otte J."/>
            <person name="Skaloud P."/>
            <person name="Haon M."/>
            <person name="Grisel S."/>
            <person name="Petersen M."/>
            <person name="Berrin J.G."/>
            <person name="Delaux P.M."/>
            <person name="Dal Grande F."/>
            <person name="Keller J."/>
        </authorList>
    </citation>
    <scope>NUCLEOTIDE SEQUENCE [LARGE SCALE GENOMIC DNA]</scope>
    <source>
        <strain evidence="8 9">SAG 2036</strain>
    </source>
</reference>
<protein>
    <submittedName>
        <fullName evidence="8">Uncharacterized protein</fullName>
    </submittedName>
</protein>
<feature type="transmembrane region" description="Helical" evidence="7">
    <location>
        <begin position="347"/>
        <end position="367"/>
    </location>
</feature>
<keyword evidence="4 7" id="KW-0812">Transmembrane</keyword>
<feature type="transmembrane region" description="Helical" evidence="7">
    <location>
        <begin position="12"/>
        <end position="31"/>
    </location>
</feature>
<dbReference type="InterPro" id="IPR002347">
    <property type="entry name" value="SDR_fam"/>
</dbReference>
<sequence>MGWFIAICGYAFLFSLLGYLLPAAFVFCCFWKRDLKKLYSARWALVTGGSSGIGKSLAKSLAEQGLNVVLVAYPDALLDQTHKELVTAYPQLTFRKVAANLGKPGYLADIAAATADINVQLIFCNAGYMLTGLFESTPLDAQLANVEVNAISSVAIAHVFLERMVAKQLRGAIVFTSSAAASIVSPFSSMYAATKSFLSSFGAALAVEVRHHGIDVLVFHPSPVATRFYDKAHKLDVLEFFKGCAVDPATLPDSIFRALGRTVWHDIGLTAIGFRLMMKAEAAPQPNTAQSLQQRLLRWKDTVKLPKYVWRTLAALILGGQVASRLVRGKVHARNTLEQLKLVGPNSLGVSLLTAGFVGMVFTIQFVREFAKLGLTRSVGGVLGLALVRELTPVVTSIILAGRVGSAFAAELGTMAVSEQTDSLRMLGSDPTDYLISPRVLACMIALPILNVMCFLMGMAASAVLAELVYDVSANVIIDSAVRALTAWDVITSCLKSWVFGTIIAIVSCSWGFTTAGGAKGVGDSTTSAVVISLVLIFVADFFLSFLFFQGQGDALKQLAH</sequence>
<feature type="transmembrane region" description="Helical" evidence="7">
    <location>
        <begin position="498"/>
        <end position="517"/>
    </location>
</feature>
<evidence type="ECO:0000313" key="8">
    <source>
        <dbReference type="EMBL" id="KAK9804517.1"/>
    </source>
</evidence>
<accession>A0AAW1P7E1</accession>
<evidence type="ECO:0000256" key="3">
    <source>
        <dbReference type="ARBA" id="ARBA00022448"/>
    </source>
</evidence>
<dbReference type="SUPFAM" id="SSF51735">
    <property type="entry name" value="NAD(P)-binding Rossmann-fold domains"/>
    <property type="match status" value="1"/>
</dbReference>
<comment type="caution">
    <text evidence="8">The sequence shown here is derived from an EMBL/GenBank/DDBJ whole genome shotgun (WGS) entry which is preliminary data.</text>
</comment>
<dbReference type="GO" id="GO:0043190">
    <property type="term" value="C:ATP-binding cassette (ABC) transporter complex"/>
    <property type="evidence" value="ECO:0007669"/>
    <property type="project" value="InterPro"/>
</dbReference>
<dbReference type="EMBL" id="JALJOQ010000050">
    <property type="protein sequence ID" value="KAK9804517.1"/>
    <property type="molecule type" value="Genomic_DNA"/>
</dbReference>
<evidence type="ECO:0000256" key="4">
    <source>
        <dbReference type="ARBA" id="ARBA00022692"/>
    </source>
</evidence>
<dbReference type="PANTHER" id="PTHR30188">
    <property type="entry name" value="ABC TRANSPORTER PERMEASE PROTEIN-RELATED"/>
    <property type="match status" value="1"/>
</dbReference>
<evidence type="ECO:0000256" key="7">
    <source>
        <dbReference type="SAM" id="Phobius"/>
    </source>
</evidence>
<evidence type="ECO:0000313" key="9">
    <source>
        <dbReference type="Proteomes" id="UP001465755"/>
    </source>
</evidence>
<dbReference type="Proteomes" id="UP001465755">
    <property type="component" value="Unassembled WGS sequence"/>
</dbReference>
<dbReference type="PROSITE" id="PS00061">
    <property type="entry name" value="ADH_SHORT"/>
    <property type="match status" value="1"/>
</dbReference>
<dbReference type="AlphaFoldDB" id="A0AAW1P7E1"/>
<dbReference type="PANTHER" id="PTHR30188:SF4">
    <property type="entry name" value="PROTEIN TRIGALACTOSYLDIACYLGLYCEROL 1, CHLOROPLASTIC"/>
    <property type="match status" value="1"/>
</dbReference>
<keyword evidence="5 7" id="KW-1133">Transmembrane helix</keyword>
<dbReference type="InterPro" id="IPR020904">
    <property type="entry name" value="Sc_DH/Rdtase_CS"/>
</dbReference>
<dbReference type="InterPro" id="IPR003453">
    <property type="entry name" value="ABC_MlaE_roteobac"/>
</dbReference>
<feature type="transmembrane region" description="Helical" evidence="7">
    <location>
        <begin position="440"/>
        <end position="466"/>
    </location>
</feature>
<comment type="subcellular location">
    <subcellularLocation>
        <location evidence="1">Membrane</location>
        <topology evidence="1">Multi-pass membrane protein</topology>
    </subcellularLocation>
</comment>
<dbReference type="InterPro" id="IPR030802">
    <property type="entry name" value="Permease_MalE"/>
</dbReference>
<dbReference type="Pfam" id="PF00106">
    <property type="entry name" value="adh_short"/>
    <property type="match status" value="1"/>
</dbReference>
<evidence type="ECO:0000256" key="2">
    <source>
        <dbReference type="ARBA" id="ARBA00007556"/>
    </source>
</evidence>
<keyword evidence="6 7" id="KW-0472">Membrane</keyword>
<dbReference type="PRINTS" id="PR00081">
    <property type="entry name" value="GDHRDH"/>
</dbReference>